<dbReference type="OMA" id="QYLRYRM"/>
<dbReference type="OrthoDB" id="2188331at2759"/>
<proteinExistence type="predicted"/>
<name>I3EEB0_NEMP3</name>
<evidence type="ECO:0000256" key="1">
    <source>
        <dbReference type="SAM" id="MobiDB-lite"/>
    </source>
</evidence>
<feature type="region of interest" description="Disordered" evidence="1">
    <location>
        <begin position="91"/>
        <end position="112"/>
    </location>
</feature>
<organism evidence="2 3">
    <name type="scientific">Nematocida parisii (strain ERTm3)</name>
    <name type="common">Nematode killer fungus</name>
    <dbReference type="NCBI Taxonomy" id="935791"/>
    <lineage>
        <taxon>Eukaryota</taxon>
        <taxon>Fungi</taxon>
        <taxon>Fungi incertae sedis</taxon>
        <taxon>Microsporidia</taxon>
        <taxon>Nematocida</taxon>
    </lineage>
</organism>
<sequence length="112" mass="13482">MKFKRKKQIEEHPPIGYDLATKNTELKEEIKDLKERQNTLLQESLKHQYLRYKMQSDSERILTEQRTLLLEIIQKIEQGLALLKEEEAKSINKKARQPFKENPKQKNKLYTE</sequence>
<dbReference type="VEuPathDB" id="MicrosporidiaDB:NEQG_02104"/>
<evidence type="ECO:0000313" key="2">
    <source>
        <dbReference type="EMBL" id="EIJ87557.1"/>
    </source>
</evidence>
<evidence type="ECO:0000313" key="3">
    <source>
        <dbReference type="Proteomes" id="UP000002872"/>
    </source>
</evidence>
<feature type="compositionally biased region" description="Basic and acidic residues" evidence="1">
    <location>
        <begin position="98"/>
        <end position="112"/>
    </location>
</feature>
<dbReference type="InParanoid" id="I3EEB0"/>
<accession>I3EEB0</accession>
<dbReference type="EMBL" id="GL870881">
    <property type="protein sequence ID" value="EIJ87557.1"/>
    <property type="molecule type" value="Genomic_DNA"/>
</dbReference>
<keyword evidence="3" id="KW-1185">Reference proteome</keyword>
<gene>
    <name evidence="2" type="ORF">NEQG_02104</name>
</gene>
<dbReference type="HOGENOM" id="CLU_2146532_0_0_1"/>
<dbReference type="AlphaFoldDB" id="I3EEB0"/>
<dbReference type="Proteomes" id="UP000002872">
    <property type="component" value="Unassembled WGS sequence"/>
</dbReference>
<protein>
    <submittedName>
        <fullName evidence="2">Uncharacterized protein</fullName>
    </submittedName>
</protein>
<reference evidence="2" key="1">
    <citation type="submission" date="2011-01" db="EMBL/GenBank/DDBJ databases">
        <title>The Genome Sequence of Nematocida parisii strain ERTm3.</title>
        <authorList>
            <consortium name="The Broad Institute Genome Sequencing Platform"/>
            <consortium name="The Broad Institute Genome Sequencing Center for Infectious Disease"/>
            <person name="Cuomo C."/>
            <person name="Troemel E."/>
            <person name="Young S.K."/>
            <person name="Zeng Q."/>
            <person name="Gargeya S."/>
            <person name="Fitzgerald M."/>
            <person name="Haas B."/>
            <person name="Abouelleil A."/>
            <person name="Alvarado L."/>
            <person name="Arachchi H.M."/>
            <person name="Berlin A."/>
            <person name="Chapman S.B."/>
            <person name="Gearin G."/>
            <person name="Goldberg J."/>
            <person name="Griggs A."/>
            <person name="Gujja S."/>
            <person name="Hansen M."/>
            <person name="Heiman D."/>
            <person name="Howarth C."/>
            <person name="Larimer J."/>
            <person name="Lui A."/>
            <person name="MacDonald P.J.P."/>
            <person name="McCowen C."/>
            <person name="Montmayeur A."/>
            <person name="Murphy C."/>
            <person name="Neiman D."/>
            <person name="Pearson M."/>
            <person name="Priest M."/>
            <person name="Roberts A."/>
            <person name="Saif S."/>
            <person name="Shea T."/>
            <person name="Sisk P."/>
            <person name="Stolte C."/>
            <person name="Sykes S."/>
            <person name="Wortman J."/>
            <person name="Nusbaum C."/>
            <person name="Birren B."/>
        </authorList>
    </citation>
    <scope>NUCLEOTIDE SEQUENCE</scope>
    <source>
        <strain evidence="2">ERTm3</strain>
    </source>
</reference>